<dbReference type="AlphaFoldDB" id="A0A0N7JTQ7"/>
<feature type="transmembrane region" description="Helical" evidence="1">
    <location>
        <begin position="57"/>
        <end position="75"/>
    </location>
</feature>
<keyword evidence="1" id="KW-0472">Membrane</keyword>
<reference evidence="2 3" key="1">
    <citation type="journal article" date="2014" name="Genome Announc.">
        <title>Draft Genome Sequence of the Haloacid-Degrading Burkholderia caribensis Strain MBA4.</title>
        <authorList>
            <person name="Pan Y."/>
            <person name="Kong K.F."/>
            <person name="Tsang J.S."/>
        </authorList>
    </citation>
    <scope>NUCLEOTIDE SEQUENCE [LARGE SCALE GENOMIC DNA]</scope>
    <source>
        <strain evidence="2 3">MBA4</strain>
    </source>
</reference>
<dbReference type="RefSeq" id="WP_051454167.1">
    <property type="nucleotide sequence ID" value="NZ_CP012746.1"/>
</dbReference>
<dbReference type="EMBL" id="CP012746">
    <property type="protein sequence ID" value="ALL64285.1"/>
    <property type="molecule type" value="Genomic_DNA"/>
</dbReference>
<dbReference type="KEGG" id="bcai:K788_0008417"/>
<sequence>MTPNRTARAALLFAICIAALLVAAFNIINLIEAYGSGPPYYSRTVNMDKWQNPLPVLAAIDVAAFVVIGFCVRWWKRAVQQS</sequence>
<evidence type="ECO:0000313" key="3">
    <source>
        <dbReference type="Proteomes" id="UP000019146"/>
    </source>
</evidence>
<keyword evidence="1" id="KW-0812">Transmembrane</keyword>
<organism evidence="2 3">
    <name type="scientific">Paraburkholderia caribensis MBA4</name>
    <dbReference type="NCBI Taxonomy" id="1323664"/>
    <lineage>
        <taxon>Bacteria</taxon>
        <taxon>Pseudomonadati</taxon>
        <taxon>Pseudomonadota</taxon>
        <taxon>Betaproteobacteria</taxon>
        <taxon>Burkholderiales</taxon>
        <taxon>Burkholderiaceae</taxon>
        <taxon>Paraburkholderia</taxon>
    </lineage>
</organism>
<keyword evidence="1" id="KW-1133">Transmembrane helix</keyword>
<accession>A0A0N7JTQ7</accession>
<name>A0A0N7JTQ7_9BURK</name>
<evidence type="ECO:0000313" key="2">
    <source>
        <dbReference type="EMBL" id="ALL64285.1"/>
    </source>
</evidence>
<protein>
    <submittedName>
        <fullName evidence="2">Uncharacterized protein</fullName>
    </submittedName>
</protein>
<dbReference type="GeneID" id="69968473"/>
<gene>
    <name evidence="2" type="ORF">K788_0008417</name>
</gene>
<dbReference type="Proteomes" id="UP000019146">
    <property type="component" value="Chromosome 1"/>
</dbReference>
<proteinExistence type="predicted"/>
<evidence type="ECO:0000256" key="1">
    <source>
        <dbReference type="SAM" id="Phobius"/>
    </source>
</evidence>